<protein>
    <recommendedName>
        <fullName evidence="4">DUF4129 domain-containing protein</fullName>
    </recommendedName>
</protein>
<dbReference type="AlphaFoldDB" id="A0A1N7PAQ1"/>
<proteinExistence type="predicted"/>
<name>A0A1N7PAQ1_9BACL</name>
<keyword evidence="1" id="KW-0472">Membrane</keyword>
<feature type="transmembrane region" description="Helical" evidence="1">
    <location>
        <begin position="27"/>
        <end position="49"/>
    </location>
</feature>
<evidence type="ECO:0008006" key="4">
    <source>
        <dbReference type="Google" id="ProtNLM"/>
    </source>
</evidence>
<feature type="transmembrane region" description="Helical" evidence="1">
    <location>
        <begin position="219"/>
        <end position="241"/>
    </location>
</feature>
<organism evidence="2 3">
    <name type="scientific">Alicyclobacillus vulcanalis</name>
    <dbReference type="NCBI Taxonomy" id="252246"/>
    <lineage>
        <taxon>Bacteria</taxon>
        <taxon>Bacillati</taxon>
        <taxon>Bacillota</taxon>
        <taxon>Bacilli</taxon>
        <taxon>Bacillales</taxon>
        <taxon>Alicyclobacillaceae</taxon>
        <taxon>Alicyclobacillus</taxon>
    </lineage>
</organism>
<dbReference type="STRING" id="252246.SAMN05421799_11265"/>
<dbReference type="OrthoDB" id="2374494at2"/>
<dbReference type="EMBL" id="FTOO01000012">
    <property type="protein sequence ID" value="SIT07715.1"/>
    <property type="molecule type" value="Genomic_DNA"/>
</dbReference>
<sequence length="399" mass="42871">MHKGEPETAHTERRYLRIQDAPRMFRALAGVTAGTMAAWLVASIFWSRSGAYEDLLWLTCASWIASTCVMALAQLPVARAVCVGALAGCAASAAVFLPLRHPGWLAAGVAASLLAAALSIPFLTYGDISLASRSLLRAATAVVIVAWIAYLTFVRPLSTPTEAGRALAALYPCAVLVGAAATARAAHRLTYRASAKRVWLAPIALALAFRHVPVQLAKALFRLATGVAFLVIFATALLAVLPRLHEPLAERNAAQAPHRAPFDLHVQAHPAHTPSGFPLWIAAALLAILLLLLLARMAQKLAQGNTAAETPDTLQPTISQRRLDDAFRLVPTSQPVRLRMQRRLRGWHRAGRTIALGTTVRSFVRALPDELREPGDLALLQAYERARYGPDDAEGAGES</sequence>
<feature type="transmembrane region" description="Helical" evidence="1">
    <location>
        <begin position="80"/>
        <end position="97"/>
    </location>
</feature>
<evidence type="ECO:0000313" key="3">
    <source>
        <dbReference type="Proteomes" id="UP000186156"/>
    </source>
</evidence>
<feature type="transmembrane region" description="Helical" evidence="1">
    <location>
        <begin position="135"/>
        <end position="154"/>
    </location>
</feature>
<feature type="transmembrane region" description="Helical" evidence="1">
    <location>
        <begin position="55"/>
        <end position="73"/>
    </location>
</feature>
<reference evidence="3" key="1">
    <citation type="submission" date="2017-01" db="EMBL/GenBank/DDBJ databases">
        <authorList>
            <person name="Varghese N."/>
            <person name="Submissions S."/>
        </authorList>
    </citation>
    <scope>NUCLEOTIDE SEQUENCE [LARGE SCALE GENOMIC DNA]</scope>
    <source>
        <strain evidence="3">DSM 16176</strain>
    </source>
</reference>
<keyword evidence="1" id="KW-1133">Transmembrane helix</keyword>
<feature type="transmembrane region" description="Helical" evidence="1">
    <location>
        <begin position="277"/>
        <end position="295"/>
    </location>
</feature>
<accession>A0A1N7PAQ1</accession>
<feature type="transmembrane region" description="Helical" evidence="1">
    <location>
        <begin position="166"/>
        <end position="187"/>
    </location>
</feature>
<dbReference type="RefSeq" id="WP_076348710.1">
    <property type="nucleotide sequence ID" value="NZ_FTOO01000012.1"/>
</dbReference>
<evidence type="ECO:0000256" key="1">
    <source>
        <dbReference type="SAM" id="Phobius"/>
    </source>
</evidence>
<keyword evidence="3" id="KW-1185">Reference proteome</keyword>
<dbReference type="Proteomes" id="UP000186156">
    <property type="component" value="Unassembled WGS sequence"/>
</dbReference>
<feature type="transmembrane region" description="Helical" evidence="1">
    <location>
        <begin position="103"/>
        <end position="123"/>
    </location>
</feature>
<keyword evidence="1" id="KW-0812">Transmembrane</keyword>
<gene>
    <name evidence="2" type="ORF">SAMN05421799_11265</name>
</gene>
<evidence type="ECO:0000313" key="2">
    <source>
        <dbReference type="EMBL" id="SIT07715.1"/>
    </source>
</evidence>